<dbReference type="InterPro" id="IPR000891">
    <property type="entry name" value="PYR_CT"/>
</dbReference>
<dbReference type="UniPathway" id="UPA00138"/>
<dbReference type="SUPFAM" id="SSF89000">
    <property type="entry name" value="post-HMGL domain-like"/>
    <property type="match status" value="1"/>
</dbReference>
<dbReference type="SUPFAM" id="SSF51230">
    <property type="entry name" value="Single hybrid motif"/>
    <property type="match status" value="1"/>
</dbReference>
<dbReference type="NCBIfam" id="NF009554">
    <property type="entry name" value="PRK12999.1"/>
    <property type="match status" value="1"/>
</dbReference>
<dbReference type="Pfam" id="PF02786">
    <property type="entry name" value="CPSase_L_D2"/>
    <property type="match status" value="1"/>
</dbReference>
<dbReference type="InterPro" id="IPR005482">
    <property type="entry name" value="Biotin_COase_C"/>
</dbReference>
<dbReference type="InterPro" id="IPR000089">
    <property type="entry name" value="Biotin_lipoyl"/>
</dbReference>
<gene>
    <name evidence="20" type="ORF">BamMEX5DRAFT_0849</name>
</gene>
<comment type="catalytic activity">
    <reaction evidence="11">
        <text>hydrogencarbonate + pyruvate + ATP = oxaloacetate + ADP + phosphate + H(+)</text>
        <dbReference type="Rhea" id="RHEA:20844"/>
        <dbReference type="ChEBI" id="CHEBI:15361"/>
        <dbReference type="ChEBI" id="CHEBI:15378"/>
        <dbReference type="ChEBI" id="CHEBI:16452"/>
        <dbReference type="ChEBI" id="CHEBI:17544"/>
        <dbReference type="ChEBI" id="CHEBI:30616"/>
        <dbReference type="ChEBI" id="CHEBI:43474"/>
        <dbReference type="ChEBI" id="CHEBI:456216"/>
        <dbReference type="EC" id="6.4.1.1"/>
    </reaction>
</comment>
<dbReference type="SUPFAM" id="SSF51569">
    <property type="entry name" value="Aldolase"/>
    <property type="match status" value="1"/>
</dbReference>
<dbReference type="InterPro" id="IPR011761">
    <property type="entry name" value="ATP-grasp"/>
</dbReference>
<keyword evidence="6 14" id="KW-0479">Metal-binding</keyword>
<dbReference type="InterPro" id="IPR013785">
    <property type="entry name" value="Aldolase_TIM"/>
</dbReference>
<evidence type="ECO:0000256" key="2">
    <source>
        <dbReference type="ARBA" id="ARBA00004742"/>
    </source>
</evidence>
<evidence type="ECO:0000259" key="17">
    <source>
        <dbReference type="PROSITE" id="PS50975"/>
    </source>
</evidence>
<feature type="domain" description="ATP-grasp" evidence="17">
    <location>
        <begin position="154"/>
        <end position="352"/>
    </location>
</feature>
<dbReference type="Gene3D" id="3.30.470.20">
    <property type="entry name" value="ATP-grasp fold, B domain"/>
    <property type="match status" value="1"/>
</dbReference>
<dbReference type="PROSITE" id="PS50979">
    <property type="entry name" value="BC"/>
    <property type="match status" value="1"/>
</dbReference>
<dbReference type="EMBL" id="ABLK01000016">
    <property type="protein sequence ID" value="EDT43394.1"/>
    <property type="molecule type" value="Genomic_DNA"/>
</dbReference>
<evidence type="ECO:0000256" key="13">
    <source>
        <dbReference type="PIRSR" id="PIRSR001594-2"/>
    </source>
</evidence>
<evidence type="ECO:0000256" key="1">
    <source>
        <dbReference type="ARBA" id="ARBA00001953"/>
    </source>
</evidence>
<keyword evidence="20" id="KW-0670">Pyruvate</keyword>
<feature type="binding site" evidence="13">
    <location>
        <position position="234"/>
    </location>
    <ligand>
        <name>ATP</name>
        <dbReference type="ChEBI" id="CHEBI:30616"/>
    </ligand>
</feature>
<dbReference type="PANTHER" id="PTHR43778">
    <property type="entry name" value="PYRUVATE CARBOXYLASE"/>
    <property type="match status" value="1"/>
</dbReference>
<keyword evidence="5 11" id="KW-0436">Ligase</keyword>
<dbReference type="Gene3D" id="3.20.20.70">
    <property type="entry name" value="Aldolase class I"/>
    <property type="match status" value="1"/>
</dbReference>
<evidence type="ECO:0000259" key="16">
    <source>
        <dbReference type="PROSITE" id="PS50968"/>
    </source>
</evidence>
<evidence type="ECO:0000256" key="3">
    <source>
        <dbReference type="ARBA" id="ARBA00013057"/>
    </source>
</evidence>
<dbReference type="PROSITE" id="PS50975">
    <property type="entry name" value="ATP_GRASP"/>
    <property type="match status" value="1"/>
</dbReference>
<evidence type="ECO:0000313" key="21">
    <source>
        <dbReference type="Proteomes" id="UP000004814"/>
    </source>
</evidence>
<dbReference type="Pfam" id="PF02785">
    <property type="entry name" value="Biotin_carb_C"/>
    <property type="match status" value="1"/>
</dbReference>
<evidence type="ECO:0000313" key="20">
    <source>
        <dbReference type="EMBL" id="EDT43394.1"/>
    </source>
</evidence>
<organism evidence="20 21">
    <name type="scientific">Burkholderia ambifaria MEX-5</name>
    <dbReference type="NCBI Taxonomy" id="396597"/>
    <lineage>
        <taxon>Bacteria</taxon>
        <taxon>Pseudomonadati</taxon>
        <taxon>Pseudomonadota</taxon>
        <taxon>Betaproteobacteria</taxon>
        <taxon>Burkholderiales</taxon>
        <taxon>Burkholderiaceae</taxon>
        <taxon>Burkholderia</taxon>
        <taxon>Burkholderia cepacia complex</taxon>
    </lineage>
</organism>
<evidence type="ECO:0000256" key="7">
    <source>
        <dbReference type="ARBA" id="ARBA00022741"/>
    </source>
</evidence>
<dbReference type="PROSITE" id="PS00867">
    <property type="entry name" value="CPSASE_2"/>
    <property type="match status" value="1"/>
</dbReference>
<dbReference type="PROSITE" id="PS00188">
    <property type="entry name" value="BIOTIN"/>
    <property type="match status" value="1"/>
</dbReference>
<reference evidence="20 21" key="1">
    <citation type="submission" date="2008-03" db="EMBL/GenBank/DDBJ databases">
        <title>Sequencing of the draft genome and assembly of Burkholderia ambifaria MEX-5.</title>
        <authorList>
            <consortium name="US DOE Joint Genome Institute (JGI-PGF)"/>
            <person name="Copeland A."/>
            <person name="Lucas S."/>
            <person name="Lapidus A."/>
            <person name="Glavina del Rio T."/>
            <person name="Dalin E."/>
            <person name="Tice H."/>
            <person name="Bruce D."/>
            <person name="Goodwin L."/>
            <person name="Pitluck S."/>
            <person name="Larimer F."/>
            <person name="Land M.L."/>
            <person name="Hauser L."/>
            <person name="Tiedje J."/>
            <person name="Richardson P."/>
        </authorList>
    </citation>
    <scope>NUCLEOTIDE SEQUENCE [LARGE SCALE GENOMIC DNA]</scope>
    <source>
        <strain evidence="20 21">MEX-5</strain>
    </source>
</reference>
<dbReference type="NCBIfam" id="NF006761">
    <property type="entry name" value="PRK09282.1"/>
    <property type="match status" value="1"/>
</dbReference>
<feature type="binding site" evidence="13">
    <location>
        <position position="922"/>
    </location>
    <ligand>
        <name>substrate</name>
    </ligand>
</feature>
<dbReference type="PATRIC" id="fig|396597.7.peg.7570"/>
<dbReference type="FunFam" id="3.40.50.20:FF:000010">
    <property type="entry name" value="Propionyl-CoA carboxylase subunit alpha"/>
    <property type="match status" value="1"/>
</dbReference>
<dbReference type="PROSITE" id="PS50991">
    <property type="entry name" value="PYR_CT"/>
    <property type="match status" value="1"/>
</dbReference>
<feature type="domain" description="Pyruvate carboxyltransferase" evidence="19">
    <location>
        <begin position="580"/>
        <end position="848"/>
    </location>
</feature>
<feature type="active site" evidence="12">
    <location>
        <position position="327"/>
    </location>
</feature>
<dbReference type="PIRSF" id="PIRSF001594">
    <property type="entry name" value="Pyruv_carbox"/>
    <property type="match status" value="1"/>
</dbReference>
<dbReference type="GO" id="GO:0004736">
    <property type="term" value="F:pyruvate carboxylase activity"/>
    <property type="evidence" value="ECO:0007669"/>
    <property type="project" value="UniProtKB-EC"/>
</dbReference>
<dbReference type="EC" id="6.4.1.1" evidence="3 11"/>
<proteinExistence type="predicted"/>
<dbReference type="InterPro" id="IPR001882">
    <property type="entry name" value="Biotin_BS"/>
</dbReference>
<feature type="binding site" evidence="13">
    <location>
        <position position="150"/>
    </location>
    <ligand>
        <name>ATP</name>
        <dbReference type="ChEBI" id="CHEBI:30616"/>
    </ligand>
</feature>
<evidence type="ECO:0000259" key="19">
    <source>
        <dbReference type="PROSITE" id="PS50991"/>
    </source>
</evidence>
<keyword evidence="8 11" id="KW-0067">ATP-binding</keyword>
<dbReference type="Pfam" id="PF00364">
    <property type="entry name" value="Biotin_lipoyl"/>
    <property type="match status" value="1"/>
</dbReference>
<evidence type="ECO:0000256" key="4">
    <source>
        <dbReference type="ARBA" id="ARBA00022432"/>
    </source>
</evidence>
<dbReference type="GO" id="GO:0006094">
    <property type="term" value="P:gluconeogenesis"/>
    <property type="evidence" value="ECO:0007669"/>
    <property type="project" value="UniProtKB-UniPathway"/>
</dbReference>
<comment type="pathway">
    <text evidence="2">Carbohydrate biosynthesis; gluconeogenesis.</text>
</comment>
<evidence type="ECO:0000256" key="6">
    <source>
        <dbReference type="ARBA" id="ARBA00022723"/>
    </source>
</evidence>
<feature type="domain" description="Lipoyl-binding" evidence="16">
    <location>
        <begin position="1120"/>
        <end position="1195"/>
    </location>
</feature>
<dbReference type="InterPro" id="IPR011054">
    <property type="entry name" value="Rudment_hybrid_motif"/>
</dbReference>
<dbReference type="SUPFAM" id="SSF52440">
    <property type="entry name" value="PreATP-grasp domain"/>
    <property type="match status" value="1"/>
</dbReference>
<feature type="binding site" evidence="14">
    <location>
        <position position="789"/>
    </location>
    <ligand>
        <name>Mn(2+)</name>
        <dbReference type="ChEBI" id="CHEBI:29035"/>
    </ligand>
</feature>
<dbReference type="FunFam" id="3.20.20.70:FF:000033">
    <property type="entry name" value="Pyruvate carboxylase"/>
    <property type="match status" value="1"/>
</dbReference>
<dbReference type="FunFam" id="2.40.50.100:FF:000003">
    <property type="entry name" value="Acetyl-CoA carboxylase biotin carboxyl carrier protein"/>
    <property type="match status" value="1"/>
</dbReference>
<dbReference type="SMART" id="SM00878">
    <property type="entry name" value="Biotin_carb_C"/>
    <property type="match status" value="1"/>
</dbReference>
<feature type="binding site" evidence="14">
    <location>
        <position position="787"/>
    </location>
    <ligand>
        <name>Mn(2+)</name>
        <dbReference type="ChEBI" id="CHEBI:29035"/>
    </ligand>
</feature>
<evidence type="ECO:0000259" key="18">
    <source>
        <dbReference type="PROSITE" id="PS50979"/>
    </source>
</evidence>
<comment type="caution">
    <text evidence="20">The sequence shown here is derived from an EMBL/GenBank/DDBJ whole genome shotgun (WGS) entry which is preliminary data.</text>
</comment>
<feature type="domain" description="Biotin carboxylation" evidence="18">
    <location>
        <begin position="34"/>
        <end position="501"/>
    </location>
</feature>
<evidence type="ECO:0000256" key="9">
    <source>
        <dbReference type="ARBA" id="ARBA00023267"/>
    </source>
</evidence>
<feature type="binding site" evidence="13">
    <location>
        <position position="661"/>
    </location>
    <ligand>
        <name>substrate</name>
    </ligand>
</feature>
<dbReference type="InterPro" id="IPR055268">
    <property type="entry name" value="PCB-like"/>
</dbReference>
<keyword evidence="7 11" id="KW-0547">Nucleotide-binding</keyword>
<dbReference type="SUPFAM" id="SSF51246">
    <property type="entry name" value="Rudiment single hybrid motif"/>
    <property type="match status" value="1"/>
</dbReference>
<evidence type="ECO:0000256" key="11">
    <source>
        <dbReference type="PIRNR" id="PIRNR001594"/>
    </source>
</evidence>
<keyword evidence="10" id="KW-0511">Multifunctional enzyme</keyword>
<dbReference type="CDD" id="cd07937">
    <property type="entry name" value="DRE_TIM_PC_TC_5S"/>
    <property type="match status" value="1"/>
</dbReference>
<dbReference type="PROSITE" id="PS50968">
    <property type="entry name" value="BIOTINYL_LIPOYL"/>
    <property type="match status" value="1"/>
</dbReference>
<dbReference type="Proteomes" id="UP000004814">
    <property type="component" value="Unassembled WGS sequence"/>
</dbReference>
<dbReference type="GO" id="GO:0005737">
    <property type="term" value="C:cytoplasm"/>
    <property type="evidence" value="ECO:0007669"/>
    <property type="project" value="TreeGrafter"/>
</dbReference>
<evidence type="ECO:0000256" key="5">
    <source>
        <dbReference type="ARBA" id="ARBA00022598"/>
    </source>
</evidence>
<comment type="cofactor">
    <cofactor evidence="1 11">
        <name>biotin</name>
        <dbReference type="ChEBI" id="CHEBI:57586"/>
    </cofactor>
</comment>
<evidence type="ECO:0000256" key="15">
    <source>
        <dbReference type="PIRSR" id="PIRSR001594-4"/>
    </source>
</evidence>
<feature type="binding site" evidence="14">
    <location>
        <position position="589"/>
    </location>
    <ligand>
        <name>Mn(2+)</name>
        <dbReference type="ChEBI" id="CHEBI:29035"/>
    </ligand>
</feature>
<dbReference type="InterPro" id="IPR016185">
    <property type="entry name" value="PreATP-grasp_dom_sf"/>
</dbReference>
<dbReference type="SUPFAM" id="SSF56059">
    <property type="entry name" value="Glutathione synthetase ATP-binding domain-like"/>
    <property type="match status" value="1"/>
</dbReference>
<feature type="modified residue" description="N6-carboxylysine" evidence="15">
    <location>
        <position position="758"/>
    </location>
</feature>
<dbReference type="Gene3D" id="3.10.600.10">
    <property type="entry name" value="pyruvate carboxylase f1077a mutant domain"/>
    <property type="match status" value="1"/>
</dbReference>
<dbReference type="GO" id="GO:0005524">
    <property type="term" value="F:ATP binding"/>
    <property type="evidence" value="ECO:0007669"/>
    <property type="project" value="UniProtKB-UniRule"/>
</dbReference>
<evidence type="ECO:0000256" key="8">
    <source>
        <dbReference type="ARBA" id="ARBA00022840"/>
    </source>
</evidence>
<comment type="function">
    <text evidence="11">Catalyzes a 2-step reaction, involving the ATP-dependent carboxylation of the covalently attached biotin in the first step and the transfer of the carboxyl group to pyruvate in the second.</text>
</comment>
<dbReference type="InterPro" id="IPR005930">
    <property type="entry name" value="Pyruv_COase"/>
</dbReference>
<feature type="modified residue" description="N6-biotinyllysine" evidence="15">
    <location>
        <position position="1161"/>
    </location>
</feature>
<dbReference type="Pfam" id="PF00289">
    <property type="entry name" value="Biotin_carb_N"/>
    <property type="match status" value="1"/>
</dbReference>
<dbReference type="Gene3D" id="2.40.50.100">
    <property type="match status" value="1"/>
</dbReference>
<dbReference type="PANTHER" id="PTHR43778:SF2">
    <property type="entry name" value="PYRUVATE CARBOXYLASE, MITOCHONDRIAL"/>
    <property type="match status" value="1"/>
</dbReference>
<protein>
    <recommendedName>
        <fullName evidence="3 11">Pyruvate carboxylase</fullName>
        <ecNumber evidence="3 11">6.4.1.1</ecNumber>
    </recommendedName>
</protein>
<dbReference type="InterPro" id="IPR011764">
    <property type="entry name" value="Biotin_carboxylation_dom"/>
</dbReference>
<dbReference type="PROSITE" id="PS00866">
    <property type="entry name" value="CPSASE_1"/>
    <property type="match status" value="1"/>
</dbReference>
<dbReference type="Pfam" id="PF02436">
    <property type="entry name" value="PYC_OADA"/>
    <property type="match status" value="1"/>
</dbReference>
<name>B1SZ83_9BURK</name>
<dbReference type="InterPro" id="IPR005481">
    <property type="entry name" value="BC-like_N"/>
</dbReference>
<keyword evidence="4" id="KW-0312">Gluconeogenesis</keyword>
<dbReference type="GO" id="GO:0046872">
    <property type="term" value="F:metal ion binding"/>
    <property type="evidence" value="ECO:0007669"/>
    <property type="project" value="UniProtKB-KW"/>
</dbReference>
<sequence length="1199" mass="131297">MPPSDACTWRAWRTAHRRVQFNHSLSMAAVTLTPIQSILIANRSEISIRVMRAAAELNIRTVAIYSKEDRLALHRFKADESYLIGEGKKPLAAYLDIDDILRVARQSKVDAIHPGYGFLSENPDFAQAVIDAGIRWIGPSPDVMRTLGNKVAARNAAIAAGVPVMPATAPLPDDLDACRALAAEVGYPLMLKASWGGGGRGMRVLESAQDLETLLPVARREALAAFGNDEVYVEKLVRNARHVEVQVLGDLHGTVVHLYERDCTVQRRNQKVVERAPAPYLDHDGRHALCEAALRLMRAVGYTHAGTVEFLMDADTGQFYFIEVNPRIQVEHTVTEMITGIDIVKAQIRITEGGRIGLAEDATDGDGALVARAAGVPEQQAIPLNGNALQCRITTEDPENDFLPDYGRLTAYRSAAGFGVRLDAGTAYGGAVITPYYDSLLVKVTTWAPTAAESIHRMDRALREFRIRGVTSNLQFLENVINHPAFIAGEVTTRFIDKTPELLEFAKRGDRATKLLRYLGELNVNGHPEMNGRALPALPLPKPVLPKIDTAVAIPAGTRDRLRELGPEKFACWMLDQKQVLLTDTTMRDAHQSLFATRMRTADMLPIAPFYARELSQLFSLECWGGATFDVALRFLKEDPWERLALLRERVPNILFQMLLRGSNAVGYTNYADNVVRFFVQQAASAGVDVFRVFDSLNWVRNMRVAIDAVGESGMLCEGAICYTGDLFDTSRSKYDLKYYVGIARELQQAGVHVLGIKDMAGICRPQAVATLVKALKEETGLPVHFHTHDTSGIAAASVLAAVEAGCDAVDGALDAMSGLTSQPNLSSIAAALAGSERDPGLDADRLHEASMYWEGVRRYYAPFESEIRAGTADVYRHEMPGGQYTNLREQARSLGIDHRWTEVSRAYADVNRLFGDIVKVTPTSKVVGDMALMMVANDLSVDDVRNPDKDLAFPESVVSLFKGELGFPPDGFPAELSRKVLKSEPPAPYRPGDQIPPVDLDAVRTQAEAACEQPLDDRQLASYLMYPKQTVDYYAHVRAYSDTSVVPTPAFLYGLQPQEEVAIDIEPGKTLLVSLQGQHADAQDGIVKVLFELNGQSRSALVEQKAVVQAGKERHGLQRADAANPLHVAAPMPGSVVTVAVQPGQRVTAGTTLLALEAMKMETHIAAERDCEIAAVHVKPGDRVAAKDLLIELKDPTQ</sequence>
<evidence type="ECO:0000256" key="10">
    <source>
        <dbReference type="ARBA" id="ARBA00023268"/>
    </source>
</evidence>
<dbReference type="FunFam" id="3.30.1490.20:FF:000003">
    <property type="entry name" value="acetyl-CoA carboxylase isoform X1"/>
    <property type="match status" value="1"/>
</dbReference>
<dbReference type="CDD" id="cd06850">
    <property type="entry name" value="biotinyl_domain"/>
    <property type="match status" value="1"/>
</dbReference>
<dbReference type="Pfam" id="PF00682">
    <property type="entry name" value="HMGL-like"/>
    <property type="match status" value="1"/>
</dbReference>
<dbReference type="InterPro" id="IPR003379">
    <property type="entry name" value="Carboxylase_cons_dom"/>
</dbReference>
<accession>B1SZ83</accession>
<keyword evidence="9 11" id="KW-0092">Biotin</keyword>
<evidence type="ECO:0000256" key="12">
    <source>
        <dbReference type="PIRSR" id="PIRSR001594-1"/>
    </source>
</evidence>
<feature type="binding site" description="via carbamate group" evidence="14">
    <location>
        <position position="758"/>
    </location>
    <ligand>
        <name>Mn(2+)</name>
        <dbReference type="ChEBI" id="CHEBI:29035"/>
    </ligand>
</feature>
<evidence type="ECO:0000256" key="14">
    <source>
        <dbReference type="PIRSR" id="PIRSR001594-3"/>
    </source>
</evidence>
<dbReference type="NCBIfam" id="TIGR01235">
    <property type="entry name" value="pyruv_carbox"/>
    <property type="match status" value="1"/>
</dbReference>
<dbReference type="InterPro" id="IPR005479">
    <property type="entry name" value="CPAse_ATP-bd"/>
</dbReference>
<dbReference type="AlphaFoldDB" id="B1SZ83"/>
<dbReference type="InterPro" id="IPR011053">
    <property type="entry name" value="Single_hybrid_motif"/>
</dbReference>